<comment type="similarity">
    <text evidence="1">Belongs to the HyuE racemase family.</text>
</comment>
<keyword evidence="3" id="KW-1185">Reference proteome</keyword>
<dbReference type="InterPro" id="IPR015942">
    <property type="entry name" value="Asp/Glu/hydantoin_racemase"/>
</dbReference>
<dbReference type="GO" id="GO:0047661">
    <property type="term" value="F:amino-acid racemase activity"/>
    <property type="evidence" value="ECO:0007669"/>
    <property type="project" value="InterPro"/>
</dbReference>
<reference evidence="2 3" key="1">
    <citation type="submission" date="2019-04" db="EMBL/GenBank/DDBJ databases">
        <authorList>
            <person name="Li J."/>
        </authorList>
    </citation>
    <scope>NUCLEOTIDE SEQUENCE [LARGE SCALE GENOMIC DNA]</scope>
    <source>
        <strain evidence="2 3">CCTCC AB2016182</strain>
    </source>
</reference>
<organism evidence="2 3">
    <name type="scientific">Paracoccus hibiscisoli</name>
    <dbReference type="NCBI Taxonomy" id="2023261"/>
    <lineage>
        <taxon>Bacteria</taxon>
        <taxon>Pseudomonadati</taxon>
        <taxon>Pseudomonadota</taxon>
        <taxon>Alphaproteobacteria</taxon>
        <taxon>Rhodobacterales</taxon>
        <taxon>Paracoccaceae</taxon>
        <taxon>Paracoccus</taxon>
    </lineage>
</organism>
<dbReference type="Gene3D" id="3.40.50.12500">
    <property type="match status" value="1"/>
</dbReference>
<dbReference type="OrthoDB" id="7774147at2"/>
<accession>A0A4U0QN74</accession>
<sequence length="205" mass="20416">MILLANPNTNAGTTAAMCAIARPWLPDLHGWTAPQGPSVILDPDQLDRAADRIAALDPPPGCRGVIVAAFGDPGAALLALRLGLPVIGIGAAAARAAGHGGRAFAVATTTPALTARIDTLMQGGPGRYLGCHVTPGAPEALMADPAALDRALLAAIHRAAVAGAQAVIIGGGPLAQAALRLQPHSPVPLIQPVPEAARAMAALLA</sequence>
<name>A0A4U0QN74_9RHOB</name>
<dbReference type="InterPro" id="IPR053714">
    <property type="entry name" value="Iso_Racemase_Enz_sf"/>
</dbReference>
<dbReference type="InterPro" id="IPR052186">
    <property type="entry name" value="Hydantoin_racemase-like"/>
</dbReference>
<protein>
    <submittedName>
        <fullName evidence="2">Asp/Glu racemase</fullName>
    </submittedName>
</protein>
<dbReference type="RefSeq" id="WP_136857514.1">
    <property type="nucleotide sequence ID" value="NZ_SUNH01000021.1"/>
</dbReference>
<dbReference type="AlphaFoldDB" id="A0A4U0QN74"/>
<evidence type="ECO:0000313" key="3">
    <source>
        <dbReference type="Proteomes" id="UP000306223"/>
    </source>
</evidence>
<gene>
    <name evidence="2" type="ORF">FA740_14625</name>
</gene>
<dbReference type="Pfam" id="PF01177">
    <property type="entry name" value="Asp_Glu_race"/>
    <property type="match status" value="1"/>
</dbReference>
<dbReference type="EMBL" id="SUNH01000021">
    <property type="protein sequence ID" value="TJZ82542.1"/>
    <property type="molecule type" value="Genomic_DNA"/>
</dbReference>
<proteinExistence type="inferred from homology"/>
<dbReference type="PANTHER" id="PTHR28047">
    <property type="entry name" value="PROTEIN DCG1"/>
    <property type="match status" value="1"/>
</dbReference>
<dbReference type="PANTHER" id="PTHR28047:SF5">
    <property type="entry name" value="PROTEIN DCG1"/>
    <property type="match status" value="1"/>
</dbReference>
<evidence type="ECO:0000256" key="1">
    <source>
        <dbReference type="ARBA" id="ARBA00038414"/>
    </source>
</evidence>
<dbReference type="Proteomes" id="UP000306223">
    <property type="component" value="Unassembled WGS sequence"/>
</dbReference>
<evidence type="ECO:0000313" key="2">
    <source>
        <dbReference type="EMBL" id="TJZ82542.1"/>
    </source>
</evidence>
<comment type="caution">
    <text evidence="2">The sequence shown here is derived from an EMBL/GenBank/DDBJ whole genome shotgun (WGS) entry which is preliminary data.</text>
</comment>